<keyword evidence="5 8" id="KW-1133">Transmembrane helix</keyword>
<feature type="transmembrane region" description="Helical" evidence="8">
    <location>
        <begin position="85"/>
        <end position="104"/>
    </location>
</feature>
<dbReference type="Pfam" id="PF00893">
    <property type="entry name" value="Multi_Drug_Res"/>
    <property type="match status" value="1"/>
</dbReference>
<dbReference type="OrthoDB" id="21828at2"/>
<dbReference type="PANTHER" id="PTHR30561">
    <property type="entry name" value="SMR FAMILY PROTON-DEPENDENT DRUG EFFLUX TRANSPORTER SUGE"/>
    <property type="match status" value="1"/>
</dbReference>
<reference evidence="9 10" key="1">
    <citation type="submission" date="2018-08" db="EMBL/GenBank/DDBJ databases">
        <title>Meiothermus luteus KCTC 52599 genome sequencing project.</title>
        <authorList>
            <person name="Da Costa M.S."/>
            <person name="Albuquerque L."/>
            <person name="Raposo P."/>
            <person name="Froufe H.J.C."/>
            <person name="Barroso C.S."/>
            <person name="Egas C."/>
        </authorList>
    </citation>
    <scope>NUCLEOTIDE SEQUENCE [LARGE SCALE GENOMIC DNA]</scope>
    <source>
        <strain evidence="9 10">KCTC 52599</strain>
    </source>
</reference>
<comment type="similarity">
    <text evidence="7">Belongs to the drug/metabolite transporter (DMT) superfamily. Small multidrug resistance (SMR) (TC 2.A.7.1) family.</text>
</comment>
<feature type="transmembrane region" description="Helical" evidence="8">
    <location>
        <begin position="30"/>
        <end position="48"/>
    </location>
</feature>
<comment type="caution">
    <text evidence="9">The sequence shown here is derived from an EMBL/GenBank/DDBJ whole genome shotgun (WGS) entry which is preliminary data.</text>
</comment>
<accession>A0A399EE61</accession>
<comment type="subcellular location">
    <subcellularLocation>
        <location evidence="1 7">Cell membrane</location>
        <topology evidence="1 7">Multi-pass membrane protein</topology>
    </subcellularLocation>
</comment>
<dbReference type="PANTHER" id="PTHR30561:SF1">
    <property type="entry name" value="MULTIDRUG TRANSPORTER EMRE"/>
    <property type="match status" value="1"/>
</dbReference>
<keyword evidence="6 8" id="KW-0472">Membrane</keyword>
<dbReference type="FunFam" id="1.10.3730.20:FF:000001">
    <property type="entry name" value="Quaternary ammonium compound resistance transporter SugE"/>
    <property type="match status" value="1"/>
</dbReference>
<feature type="transmembrane region" description="Helical" evidence="8">
    <location>
        <begin position="60"/>
        <end position="79"/>
    </location>
</feature>
<dbReference type="InterPro" id="IPR000390">
    <property type="entry name" value="Small_drug/metabolite_transptr"/>
</dbReference>
<dbReference type="Proteomes" id="UP000265800">
    <property type="component" value="Unassembled WGS sequence"/>
</dbReference>
<evidence type="ECO:0000256" key="6">
    <source>
        <dbReference type="ARBA" id="ARBA00023136"/>
    </source>
</evidence>
<dbReference type="Gene3D" id="1.10.3730.20">
    <property type="match status" value="1"/>
</dbReference>
<keyword evidence="3" id="KW-1003">Cell membrane</keyword>
<dbReference type="GO" id="GO:0005886">
    <property type="term" value="C:plasma membrane"/>
    <property type="evidence" value="ECO:0007669"/>
    <property type="project" value="UniProtKB-SubCell"/>
</dbReference>
<dbReference type="AlphaFoldDB" id="A0A399EE61"/>
<evidence type="ECO:0000256" key="3">
    <source>
        <dbReference type="ARBA" id="ARBA00022475"/>
    </source>
</evidence>
<sequence>MSGWWLLMLAIASEVMGSSALKASQGFSKLLPSLLVVLGYGSAFYLLSQSLKTIPLSVAYAVWSGLGTALIALLGWLVFKEPMNGPMVLGIALIIAGVVLLNLVGRGG</sequence>
<evidence type="ECO:0000256" key="1">
    <source>
        <dbReference type="ARBA" id="ARBA00004651"/>
    </source>
</evidence>
<dbReference type="EMBL" id="QWKZ01000179">
    <property type="protein sequence ID" value="RIH81260.1"/>
    <property type="molecule type" value="Genomic_DNA"/>
</dbReference>
<dbReference type="GO" id="GO:0022857">
    <property type="term" value="F:transmembrane transporter activity"/>
    <property type="evidence" value="ECO:0007669"/>
    <property type="project" value="InterPro"/>
</dbReference>
<organism evidence="9 10">
    <name type="scientific">Meiothermus luteus</name>
    <dbReference type="NCBI Taxonomy" id="2026184"/>
    <lineage>
        <taxon>Bacteria</taxon>
        <taxon>Thermotogati</taxon>
        <taxon>Deinococcota</taxon>
        <taxon>Deinococci</taxon>
        <taxon>Thermales</taxon>
        <taxon>Thermaceae</taxon>
        <taxon>Meiothermus</taxon>
    </lineage>
</organism>
<evidence type="ECO:0000256" key="5">
    <source>
        <dbReference type="ARBA" id="ARBA00022989"/>
    </source>
</evidence>
<evidence type="ECO:0000313" key="9">
    <source>
        <dbReference type="EMBL" id="RIH81260.1"/>
    </source>
</evidence>
<keyword evidence="10" id="KW-1185">Reference proteome</keyword>
<dbReference type="InterPro" id="IPR045324">
    <property type="entry name" value="Small_multidrug_res"/>
</dbReference>
<evidence type="ECO:0000256" key="2">
    <source>
        <dbReference type="ARBA" id="ARBA00022448"/>
    </source>
</evidence>
<evidence type="ECO:0000313" key="10">
    <source>
        <dbReference type="Proteomes" id="UP000265800"/>
    </source>
</evidence>
<keyword evidence="4 7" id="KW-0812">Transmembrane</keyword>
<name>A0A399EE61_9DEIN</name>
<dbReference type="SUPFAM" id="SSF103481">
    <property type="entry name" value="Multidrug resistance efflux transporter EmrE"/>
    <property type="match status" value="1"/>
</dbReference>
<dbReference type="RefSeq" id="WP_119361310.1">
    <property type="nucleotide sequence ID" value="NZ_QWKZ01000179.1"/>
</dbReference>
<dbReference type="InterPro" id="IPR037185">
    <property type="entry name" value="EmrE-like"/>
</dbReference>
<keyword evidence="2" id="KW-0813">Transport</keyword>
<evidence type="ECO:0000256" key="4">
    <source>
        <dbReference type="ARBA" id="ARBA00022692"/>
    </source>
</evidence>
<evidence type="ECO:0000256" key="7">
    <source>
        <dbReference type="RuleBase" id="RU003942"/>
    </source>
</evidence>
<proteinExistence type="inferred from homology"/>
<protein>
    <submittedName>
        <fullName evidence="9">Quaternary ammonium compound-resistance protein QacC</fullName>
    </submittedName>
</protein>
<evidence type="ECO:0000256" key="8">
    <source>
        <dbReference type="SAM" id="Phobius"/>
    </source>
</evidence>
<gene>
    <name evidence="9" type="primary">qacC</name>
    <name evidence="9" type="ORF">Mlute_02850</name>
</gene>